<dbReference type="EMBL" id="RCMV01000532">
    <property type="protein sequence ID" value="KAG3215789.1"/>
    <property type="molecule type" value="Genomic_DNA"/>
</dbReference>
<dbReference type="VEuPathDB" id="FungiDB:PC110_g16205"/>
<keyword evidence="7" id="KW-1185">Reference proteome</keyword>
<dbReference type="EMBL" id="RCMK01000260">
    <property type="protein sequence ID" value="KAG2940254.1"/>
    <property type="molecule type" value="Genomic_DNA"/>
</dbReference>
<dbReference type="EMBL" id="RCMG01000393">
    <property type="protein sequence ID" value="KAG2855079.1"/>
    <property type="molecule type" value="Genomic_DNA"/>
</dbReference>
<comment type="caution">
    <text evidence="6">The sequence shown here is derived from an EMBL/GenBank/DDBJ whole genome shotgun (WGS) entry which is preliminary data.</text>
</comment>
<dbReference type="Proteomes" id="UP000697107">
    <property type="component" value="Unassembled WGS sequence"/>
</dbReference>
<evidence type="ECO:0000313" key="1">
    <source>
        <dbReference type="EMBL" id="KAG2855079.1"/>
    </source>
</evidence>
<evidence type="ECO:0000313" key="4">
    <source>
        <dbReference type="EMBL" id="KAG2972751.1"/>
    </source>
</evidence>
<organism evidence="6 7">
    <name type="scientific">Phytophthora cactorum</name>
    <dbReference type="NCBI Taxonomy" id="29920"/>
    <lineage>
        <taxon>Eukaryota</taxon>
        <taxon>Sar</taxon>
        <taxon>Stramenopiles</taxon>
        <taxon>Oomycota</taxon>
        <taxon>Peronosporomycetes</taxon>
        <taxon>Peronosporales</taxon>
        <taxon>Peronosporaceae</taxon>
        <taxon>Phytophthora</taxon>
    </lineage>
</organism>
<evidence type="ECO:0000313" key="5">
    <source>
        <dbReference type="EMBL" id="KAG3215789.1"/>
    </source>
</evidence>
<evidence type="ECO:0000313" key="3">
    <source>
        <dbReference type="EMBL" id="KAG2940254.1"/>
    </source>
</evidence>
<reference evidence="5" key="2">
    <citation type="submission" date="2018-05" db="EMBL/GenBank/DDBJ databases">
        <title>Effector identification in a new, highly contiguous assembly of the strawberry crown rot pathogen Phytophthora cactorum.</title>
        <authorList>
            <person name="Armitage A.D."/>
            <person name="Nellist C.F."/>
            <person name="Bates H."/>
            <person name="Vickerstaff R.J."/>
            <person name="Harrison R.J."/>
        </authorList>
    </citation>
    <scope>NUCLEOTIDE SEQUENCE</scope>
    <source>
        <strain evidence="1">15-7</strain>
        <strain evidence="2">4032</strain>
        <strain evidence="3">4040</strain>
        <strain evidence="4">P415</strain>
        <strain evidence="5">P421</strain>
    </source>
</reference>
<dbReference type="EMBL" id="RCML01000606">
    <property type="protein sequence ID" value="KAG2972751.1"/>
    <property type="molecule type" value="Genomic_DNA"/>
</dbReference>
<protein>
    <submittedName>
        <fullName evidence="6">Uncharacterized protein</fullName>
    </submittedName>
</protein>
<evidence type="ECO:0000313" key="2">
    <source>
        <dbReference type="EMBL" id="KAG2914282.1"/>
    </source>
</evidence>
<dbReference type="Proteomes" id="UP000760860">
    <property type="component" value="Unassembled WGS sequence"/>
</dbReference>
<evidence type="ECO:0000313" key="7">
    <source>
        <dbReference type="Proteomes" id="UP000251314"/>
    </source>
</evidence>
<evidence type="ECO:0000313" key="6">
    <source>
        <dbReference type="EMBL" id="RAW27401.1"/>
    </source>
</evidence>
<dbReference type="EMBL" id="RCMI01000374">
    <property type="protein sequence ID" value="KAG2914282.1"/>
    <property type="molecule type" value="Genomic_DNA"/>
</dbReference>
<dbReference type="Proteomes" id="UP000735874">
    <property type="component" value="Unassembled WGS sequence"/>
</dbReference>
<dbReference type="AlphaFoldDB" id="A0A329RS84"/>
<dbReference type="Proteomes" id="UP000251314">
    <property type="component" value="Unassembled WGS sequence"/>
</dbReference>
<proteinExistence type="predicted"/>
<dbReference type="EMBL" id="MJFZ01000567">
    <property type="protein sequence ID" value="RAW27401.1"/>
    <property type="molecule type" value="Genomic_DNA"/>
</dbReference>
<dbReference type="Proteomes" id="UP000736787">
    <property type="component" value="Unassembled WGS sequence"/>
</dbReference>
<reference evidence="6 7" key="1">
    <citation type="submission" date="2018-01" db="EMBL/GenBank/DDBJ databases">
        <title>Draft genome of the strawberry crown rot pathogen Phytophthora cactorum.</title>
        <authorList>
            <person name="Armitage A.D."/>
            <person name="Lysoe E."/>
            <person name="Nellist C.F."/>
            <person name="Harrison R.J."/>
            <person name="Brurberg M.B."/>
        </authorList>
    </citation>
    <scope>NUCLEOTIDE SEQUENCE [LARGE SCALE GENOMIC DNA]</scope>
    <source>
        <strain evidence="6 7">10300</strain>
    </source>
</reference>
<gene>
    <name evidence="6" type="ORF">PC110_g16205</name>
    <name evidence="1" type="ORF">PC113_g12739</name>
    <name evidence="2" type="ORF">PC115_g11703</name>
    <name evidence="3" type="ORF">PC117_g10592</name>
    <name evidence="4" type="ORF">PC118_g15518</name>
    <name evidence="5" type="ORF">PC129_g13332</name>
</gene>
<dbReference type="Proteomes" id="UP000774804">
    <property type="component" value="Unassembled WGS sequence"/>
</dbReference>
<name>A0A329RS84_9STRA</name>
<sequence>MSNTTFKELKAIDVGKSYAMVCHKECEGVYARTERQRCHHCLVERASR</sequence>
<accession>A0A329RS84</accession>